<protein>
    <recommendedName>
        <fullName evidence="1">non-specific serine/threonine protein kinase</fullName>
        <ecNumber evidence="1">2.7.11.1</ecNumber>
    </recommendedName>
</protein>
<evidence type="ECO:0000256" key="1">
    <source>
        <dbReference type="ARBA" id="ARBA00012513"/>
    </source>
</evidence>
<dbReference type="GO" id="GO:0048544">
    <property type="term" value="P:recognition of pollen"/>
    <property type="evidence" value="ECO:0007669"/>
    <property type="project" value="InterPro"/>
</dbReference>
<dbReference type="Pfam" id="PF01453">
    <property type="entry name" value="B_lectin"/>
    <property type="match status" value="1"/>
</dbReference>
<keyword evidence="3" id="KW-1015">Disulfide bond</keyword>
<dbReference type="InterPro" id="IPR003609">
    <property type="entry name" value="Pan_app"/>
</dbReference>
<dbReference type="PANTHER" id="PTHR32444:SF242">
    <property type="entry name" value="G-TYPE LECTIN S-RECEPTOR-LIKE SERINE_THREONINE-PROTEIN KINASE RKS1"/>
    <property type="match status" value="1"/>
</dbReference>
<dbReference type="PROSITE" id="PS50948">
    <property type="entry name" value="PAN"/>
    <property type="match status" value="1"/>
</dbReference>
<dbReference type="InterPro" id="IPR036426">
    <property type="entry name" value="Bulb-type_lectin_dom_sf"/>
</dbReference>
<comment type="catalytic activity">
    <reaction evidence="6">
        <text>L-seryl-[protein] + ATP = O-phospho-L-seryl-[protein] + ADP + H(+)</text>
        <dbReference type="Rhea" id="RHEA:17989"/>
        <dbReference type="Rhea" id="RHEA-COMP:9863"/>
        <dbReference type="Rhea" id="RHEA-COMP:11604"/>
        <dbReference type="ChEBI" id="CHEBI:15378"/>
        <dbReference type="ChEBI" id="CHEBI:29999"/>
        <dbReference type="ChEBI" id="CHEBI:30616"/>
        <dbReference type="ChEBI" id="CHEBI:83421"/>
        <dbReference type="ChEBI" id="CHEBI:456216"/>
        <dbReference type="EC" id="2.7.11.1"/>
    </reaction>
</comment>
<evidence type="ECO:0000256" key="6">
    <source>
        <dbReference type="ARBA" id="ARBA00048679"/>
    </source>
</evidence>
<keyword evidence="7" id="KW-0472">Membrane</keyword>
<evidence type="ECO:0000259" key="8">
    <source>
        <dbReference type="PROSITE" id="PS50927"/>
    </source>
</evidence>
<dbReference type="InterPro" id="IPR000742">
    <property type="entry name" value="EGF"/>
</dbReference>
<keyword evidence="2" id="KW-0732">Signal</keyword>
<evidence type="ECO:0000313" key="11">
    <source>
        <dbReference type="Proteomes" id="UP001206925"/>
    </source>
</evidence>
<feature type="transmembrane region" description="Helical" evidence="7">
    <location>
        <begin position="375"/>
        <end position="397"/>
    </location>
</feature>
<dbReference type="SUPFAM" id="SSF51110">
    <property type="entry name" value="alpha-D-mannose-specific plant lectins"/>
    <property type="match status" value="1"/>
</dbReference>
<dbReference type="PROSITE" id="PS50927">
    <property type="entry name" value="BULB_LECTIN"/>
    <property type="match status" value="1"/>
</dbReference>
<dbReference type="EC" id="2.7.11.1" evidence="1"/>
<dbReference type="CDD" id="cd01098">
    <property type="entry name" value="PAN_AP_plant"/>
    <property type="match status" value="1"/>
</dbReference>
<dbReference type="AlphaFoldDB" id="A0AAD5GV26"/>
<dbReference type="Proteomes" id="UP001206925">
    <property type="component" value="Unassembled WGS sequence"/>
</dbReference>
<dbReference type="InterPro" id="IPR000858">
    <property type="entry name" value="S_locus_glycoprot_dom"/>
</dbReference>
<feature type="domain" description="Apple" evidence="9">
    <location>
        <begin position="282"/>
        <end position="363"/>
    </location>
</feature>
<keyword evidence="11" id="KW-1185">Reference proteome</keyword>
<evidence type="ECO:0000256" key="3">
    <source>
        <dbReference type="ARBA" id="ARBA00023157"/>
    </source>
</evidence>
<dbReference type="GO" id="GO:0004674">
    <property type="term" value="F:protein serine/threonine kinase activity"/>
    <property type="evidence" value="ECO:0007669"/>
    <property type="project" value="UniProtKB-EC"/>
</dbReference>
<sequence>PANSSLRYVGIWYYQIPGQTIIWVANRDTPVSGNSGVFGIQNNGSLSLSDQNGTIYWSSDGFPLAGNLTAMLVDTGNLILSTVENAGDDQNALWQSSEHPTDTYIPNMRVYLNITRGDSVSYVSWRTSNDPSRGNYSMEVDPRGSPQIISWDNSRRRIWRSGQWNQQIFTGVPEMRSIFLSGFTIVPVDDDVMYIIFSNPNSTLLMRFMVNSNGKLEQLTWDEGRMQWNTAFSWPSTPCQEYNTCGSYGICNLRNTPSMCSCMQGFELNSTNQCTRRTPLECGVNSSTNDGFLKRDGLKLPDISTNNLDARSQDECEDVCSNNCSCNAYAFVSGIGCLTWGGDLIDIVKFDEGGETIFIRLAASELGGGKTSRTAVIAISVTGIVVFGLIAWLIWIYRQNIKGVSNLWRQKKTLPQHFHGPNSQDSSAGTTGSADLLVEGKPYEGTLFSLIALETATDGFANINKLGQGGFGPVHKV</sequence>
<dbReference type="Gene3D" id="2.90.10.10">
    <property type="entry name" value="Bulb-type lectin domain"/>
    <property type="match status" value="1"/>
</dbReference>
<name>A0AAD5GV26_AMBAR</name>
<dbReference type="PANTHER" id="PTHR32444">
    <property type="entry name" value="BULB-TYPE LECTIN DOMAIN-CONTAINING PROTEIN"/>
    <property type="match status" value="1"/>
</dbReference>
<gene>
    <name evidence="10" type="ORF">M8C21_004490</name>
</gene>
<evidence type="ECO:0000256" key="2">
    <source>
        <dbReference type="ARBA" id="ARBA00022729"/>
    </source>
</evidence>
<dbReference type="SUPFAM" id="SSF57414">
    <property type="entry name" value="Hairpin loop containing domain-like"/>
    <property type="match status" value="1"/>
</dbReference>
<feature type="domain" description="Bulb-type lectin" evidence="8">
    <location>
        <begin position="1"/>
        <end position="93"/>
    </location>
</feature>
<keyword evidence="4" id="KW-0325">Glycoprotein</keyword>
<dbReference type="SMART" id="SM00108">
    <property type="entry name" value="B_lectin"/>
    <property type="match status" value="1"/>
</dbReference>
<comment type="caution">
    <text evidence="10">The sequence shown here is derived from an EMBL/GenBank/DDBJ whole genome shotgun (WGS) entry which is preliminary data.</text>
</comment>
<evidence type="ECO:0000313" key="10">
    <source>
        <dbReference type="EMBL" id="KAI7756385.1"/>
    </source>
</evidence>
<evidence type="ECO:0000256" key="7">
    <source>
        <dbReference type="SAM" id="Phobius"/>
    </source>
</evidence>
<dbReference type="CDD" id="cd00028">
    <property type="entry name" value="B_lectin"/>
    <property type="match status" value="1"/>
</dbReference>
<keyword evidence="7" id="KW-1133">Transmembrane helix</keyword>
<evidence type="ECO:0000256" key="5">
    <source>
        <dbReference type="ARBA" id="ARBA00047899"/>
    </source>
</evidence>
<organism evidence="10 11">
    <name type="scientific">Ambrosia artemisiifolia</name>
    <name type="common">Common ragweed</name>
    <dbReference type="NCBI Taxonomy" id="4212"/>
    <lineage>
        <taxon>Eukaryota</taxon>
        <taxon>Viridiplantae</taxon>
        <taxon>Streptophyta</taxon>
        <taxon>Embryophyta</taxon>
        <taxon>Tracheophyta</taxon>
        <taxon>Spermatophyta</taxon>
        <taxon>Magnoliopsida</taxon>
        <taxon>eudicotyledons</taxon>
        <taxon>Gunneridae</taxon>
        <taxon>Pentapetalae</taxon>
        <taxon>asterids</taxon>
        <taxon>campanulids</taxon>
        <taxon>Asterales</taxon>
        <taxon>Asteraceae</taxon>
        <taxon>Asteroideae</taxon>
        <taxon>Heliantheae alliance</taxon>
        <taxon>Heliantheae</taxon>
        <taxon>Ambrosia</taxon>
    </lineage>
</organism>
<dbReference type="PROSITE" id="PS01186">
    <property type="entry name" value="EGF_2"/>
    <property type="match status" value="1"/>
</dbReference>
<evidence type="ECO:0000259" key="9">
    <source>
        <dbReference type="PROSITE" id="PS50948"/>
    </source>
</evidence>
<dbReference type="SMART" id="SM00473">
    <property type="entry name" value="PAN_AP"/>
    <property type="match status" value="1"/>
</dbReference>
<reference evidence="10" key="1">
    <citation type="submission" date="2022-06" db="EMBL/GenBank/DDBJ databases">
        <title>Uncovering the hologenomic basis of an extraordinary plant invasion.</title>
        <authorList>
            <person name="Bieker V.C."/>
            <person name="Martin M.D."/>
            <person name="Gilbert T."/>
            <person name="Hodgins K."/>
            <person name="Battlay P."/>
            <person name="Petersen B."/>
            <person name="Wilson J."/>
        </authorList>
    </citation>
    <scope>NUCLEOTIDE SEQUENCE</scope>
    <source>
        <strain evidence="10">AA19_3_7</strain>
        <tissue evidence="10">Leaf</tissue>
    </source>
</reference>
<dbReference type="Pfam" id="PF00954">
    <property type="entry name" value="S_locus_glycop"/>
    <property type="match status" value="1"/>
</dbReference>
<feature type="non-terminal residue" evidence="10">
    <location>
        <position position="477"/>
    </location>
</feature>
<dbReference type="EMBL" id="JAMZMK010000417">
    <property type="protein sequence ID" value="KAI7756385.1"/>
    <property type="molecule type" value="Genomic_DNA"/>
</dbReference>
<accession>A0AAD5GV26</accession>
<evidence type="ECO:0000256" key="4">
    <source>
        <dbReference type="ARBA" id="ARBA00023180"/>
    </source>
</evidence>
<keyword evidence="7" id="KW-0812">Transmembrane</keyword>
<dbReference type="Pfam" id="PF08276">
    <property type="entry name" value="PAN_2"/>
    <property type="match status" value="1"/>
</dbReference>
<dbReference type="InterPro" id="IPR001480">
    <property type="entry name" value="Bulb-type_lectin_dom"/>
</dbReference>
<proteinExistence type="predicted"/>
<comment type="catalytic activity">
    <reaction evidence="5">
        <text>L-threonyl-[protein] + ATP = O-phospho-L-threonyl-[protein] + ADP + H(+)</text>
        <dbReference type="Rhea" id="RHEA:46608"/>
        <dbReference type="Rhea" id="RHEA-COMP:11060"/>
        <dbReference type="Rhea" id="RHEA-COMP:11605"/>
        <dbReference type="ChEBI" id="CHEBI:15378"/>
        <dbReference type="ChEBI" id="CHEBI:30013"/>
        <dbReference type="ChEBI" id="CHEBI:30616"/>
        <dbReference type="ChEBI" id="CHEBI:61977"/>
        <dbReference type="ChEBI" id="CHEBI:456216"/>
        <dbReference type="EC" id="2.7.11.1"/>
    </reaction>
</comment>